<evidence type="ECO:0000313" key="2">
    <source>
        <dbReference type="EMBL" id="QGZ55087.1"/>
    </source>
</evidence>
<reference evidence="2 3" key="1">
    <citation type="submission" date="2019-12" db="EMBL/GenBank/DDBJ databases">
        <title>Paraburkholderia acidiphila 7Q-K02 sp. nov and Paraburkholderia acidisoli DHF22 sp. nov., two strains isolated from forest soil.</title>
        <authorList>
            <person name="Gao Z."/>
            <person name="Qiu L."/>
        </authorList>
    </citation>
    <scope>NUCLEOTIDE SEQUENCE [LARGE SCALE GENOMIC DNA]</scope>
    <source>
        <strain evidence="2 3">7Q-K02</strain>
    </source>
</reference>
<keyword evidence="1" id="KW-0472">Membrane</keyword>
<keyword evidence="3" id="KW-1185">Reference proteome</keyword>
<organism evidence="2 3">
    <name type="scientific">Paraburkholderia acidiphila</name>
    <dbReference type="NCBI Taxonomy" id="2571747"/>
    <lineage>
        <taxon>Bacteria</taxon>
        <taxon>Pseudomonadati</taxon>
        <taxon>Pseudomonadota</taxon>
        <taxon>Betaproteobacteria</taxon>
        <taxon>Burkholderiales</taxon>
        <taxon>Burkholderiaceae</taxon>
        <taxon>Paraburkholderia</taxon>
    </lineage>
</organism>
<protein>
    <submittedName>
        <fullName evidence="2">Uncharacterized protein</fullName>
    </submittedName>
</protein>
<dbReference type="EMBL" id="CP046909">
    <property type="protein sequence ID" value="QGZ55087.1"/>
    <property type="molecule type" value="Genomic_DNA"/>
</dbReference>
<dbReference type="AlphaFoldDB" id="A0A7Z2J7Y8"/>
<feature type="transmembrane region" description="Helical" evidence="1">
    <location>
        <begin position="41"/>
        <end position="63"/>
    </location>
</feature>
<dbReference type="Proteomes" id="UP000434209">
    <property type="component" value="Chromosome 1"/>
</dbReference>
<name>A0A7Z2J7Y8_9BURK</name>
<accession>A0A7Z2J7Y8</accession>
<keyword evidence="1" id="KW-0812">Transmembrane</keyword>
<dbReference type="RefSeq" id="WP_158758175.1">
    <property type="nucleotide sequence ID" value="NZ_CP046909.1"/>
</dbReference>
<dbReference type="KEGG" id="pacp:FAZ97_09245"/>
<evidence type="ECO:0000256" key="1">
    <source>
        <dbReference type="SAM" id="Phobius"/>
    </source>
</evidence>
<sequence>MRSENFRLVGLYIYLSLGGMALGILGGALSMRAMGVDISGVATQAVIILMSLPFGWAAPKLAFHVLGRPVFR</sequence>
<gene>
    <name evidence="2" type="ORF">FAZ97_09245</name>
</gene>
<evidence type="ECO:0000313" key="3">
    <source>
        <dbReference type="Proteomes" id="UP000434209"/>
    </source>
</evidence>
<keyword evidence="1" id="KW-1133">Transmembrane helix</keyword>
<proteinExistence type="predicted"/>
<feature type="transmembrane region" description="Helical" evidence="1">
    <location>
        <begin position="12"/>
        <end position="29"/>
    </location>
</feature>